<evidence type="ECO:0000256" key="6">
    <source>
        <dbReference type="ARBA" id="ARBA00022833"/>
    </source>
</evidence>
<organism evidence="14 15">
    <name type="scientific">Myxozyma melibiosi</name>
    <dbReference type="NCBI Taxonomy" id="54550"/>
    <lineage>
        <taxon>Eukaryota</taxon>
        <taxon>Fungi</taxon>
        <taxon>Dikarya</taxon>
        <taxon>Ascomycota</taxon>
        <taxon>Saccharomycotina</taxon>
        <taxon>Lipomycetes</taxon>
        <taxon>Lipomycetales</taxon>
        <taxon>Lipomycetaceae</taxon>
        <taxon>Myxozyma</taxon>
    </lineage>
</organism>
<feature type="region of interest" description="Disordered" evidence="12">
    <location>
        <begin position="307"/>
        <end position="364"/>
    </location>
</feature>
<accession>A0ABR1FBR8</accession>
<dbReference type="EMBL" id="JBBJBU010000001">
    <property type="protein sequence ID" value="KAK7207294.1"/>
    <property type="molecule type" value="Genomic_DNA"/>
</dbReference>
<keyword evidence="4" id="KW-0677">Repeat</keyword>
<evidence type="ECO:0000256" key="2">
    <source>
        <dbReference type="ARBA" id="ARBA00010857"/>
    </source>
</evidence>
<dbReference type="Proteomes" id="UP001498771">
    <property type="component" value="Unassembled WGS sequence"/>
</dbReference>
<dbReference type="SMART" id="SM00385">
    <property type="entry name" value="CYCLIN"/>
    <property type="match status" value="2"/>
</dbReference>
<dbReference type="InterPro" id="IPR013137">
    <property type="entry name" value="Znf_TFIIB"/>
</dbReference>
<keyword evidence="8" id="KW-0010">Activator</keyword>
<comment type="similarity">
    <text evidence="2">Belongs to the TFIIB family.</text>
</comment>
<evidence type="ECO:0000256" key="7">
    <source>
        <dbReference type="ARBA" id="ARBA00023015"/>
    </source>
</evidence>
<evidence type="ECO:0000256" key="5">
    <source>
        <dbReference type="ARBA" id="ARBA00022771"/>
    </source>
</evidence>
<evidence type="ECO:0000256" key="12">
    <source>
        <dbReference type="SAM" id="MobiDB-lite"/>
    </source>
</evidence>
<feature type="domain" description="Cyclin-like" evidence="13">
    <location>
        <begin position="89"/>
        <end position="170"/>
    </location>
</feature>
<dbReference type="Gene3D" id="1.20.5.650">
    <property type="entry name" value="Single helix bin"/>
    <property type="match status" value="1"/>
</dbReference>
<keyword evidence="3" id="KW-0479">Metal-binding</keyword>
<feature type="region of interest" description="Disordered" evidence="12">
    <location>
        <begin position="452"/>
        <end position="485"/>
    </location>
</feature>
<dbReference type="SUPFAM" id="SSF47954">
    <property type="entry name" value="Cyclin-like"/>
    <property type="match status" value="2"/>
</dbReference>
<dbReference type="GeneID" id="90036905"/>
<dbReference type="CDD" id="cd20553">
    <property type="entry name" value="CYCLIN_TFIIIB90_rpt1"/>
    <property type="match status" value="1"/>
</dbReference>
<feature type="compositionally biased region" description="Basic and acidic residues" evidence="12">
    <location>
        <begin position="326"/>
        <end position="341"/>
    </location>
</feature>
<evidence type="ECO:0000313" key="15">
    <source>
        <dbReference type="Proteomes" id="UP001498771"/>
    </source>
</evidence>
<gene>
    <name evidence="14" type="ORF">BZA70DRAFT_270936</name>
</gene>
<evidence type="ECO:0000256" key="3">
    <source>
        <dbReference type="ARBA" id="ARBA00022723"/>
    </source>
</evidence>
<evidence type="ECO:0000256" key="4">
    <source>
        <dbReference type="ARBA" id="ARBA00022737"/>
    </source>
</evidence>
<dbReference type="Gene3D" id="1.10.472.10">
    <property type="entry name" value="Cyclin-like"/>
    <property type="match status" value="1"/>
</dbReference>
<proteinExistence type="inferred from homology"/>
<evidence type="ECO:0000256" key="11">
    <source>
        <dbReference type="ARBA" id="ARBA00031009"/>
    </source>
</evidence>
<dbReference type="PANTHER" id="PTHR11618:SF4">
    <property type="entry name" value="TRANSCRIPTION FACTOR IIIB 90 KDA SUBUNIT"/>
    <property type="match status" value="1"/>
</dbReference>
<evidence type="ECO:0000256" key="1">
    <source>
        <dbReference type="ARBA" id="ARBA00004123"/>
    </source>
</evidence>
<keyword evidence="10" id="KW-0539">Nucleus</keyword>
<dbReference type="CDD" id="cd20554">
    <property type="entry name" value="CYCLIN_TFIIIB90_rpt2"/>
    <property type="match status" value="1"/>
</dbReference>
<dbReference type="SUPFAM" id="SSF57783">
    <property type="entry name" value="Zinc beta-ribbon"/>
    <property type="match status" value="1"/>
</dbReference>
<keyword evidence="7" id="KW-0805">Transcription regulation</keyword>
<dbReference type="InterPro" id="IPR011665">
    <property type="entry name" value="BRF1_TBP-bd_dom"/>
</dbReference>
<dbReference type="PANTHER" id="PTHR11618">
    <property type="entry name" value="TRANSCRIPTION INITIATION FACTOR IIB-RELATED"/>
    <property type="match status" value="1"/>
</dbReference>
<evidence type="ECO:0000256" key="8">
    <source>
        <dbReference type="ARBA" id="ARBA00023159"/>
    </source>
</evidence>
<keyword evidence="6" id="KW-0862">Zinc</keyword>
<dbReference type="RefSeq" id="XP_064770327.1">
    <property type="nucleotide sequence ID" value="XM_064911393.1"/>
</dbReference>
<dbReference type="InterPro" id="IPR000812">
    <property type="entry name" value="TFIIB"/>
</dbReference>
<dbReference type="Pfam" id="PF07741">
    <property type="entry name" value="BRF1"/>
    <property type="match status" value="1"/>
</dbReference>
<comment type="caution">
    <text evidence="14">The sequence shown here is derived from an EMBL/GenBank/DDBJ whole genome shotgun (WGS) entry which is preliminary data.</text>
</comment>
<feature type="region of interest" description="Disordered" evidence="12">
    <location>
        <begin position="388"/>
        <end position="408"/>
    </location>
</feature>
<dbReference type="InterPro" id="IPR013150">
    <property type="entry name" value="TFIIB_cyclin"/>
</dbReference>
<dbReference type="InterPro" id="IPR013763">
    <property type="entry name" value="Cyclin-like_dom"/>
</dbReference>
<keyword evidence="5" id="KW-0863">Zinc-finger</keyword>
<keyword evidence="9" id="KW-0804">Transcription</keyword>
<name>A0ABR1FBR8_9ASCO</name>
<dbReference type="Pfam" id="PF08271">
    <property type="entry name" value="Zn_Ribbon_TF"/>
    <property type="match status" value="1"/>
</dbReference>
<feature type="domain" description="Cyclin-like" evidence="13">
    <location>
        <begin position="184"/>
        <end position="294"/>
    </location>
</feature>
<dbReference type="Pfam" id="PF00382">
    <property type="entry name" value="TFIIB"/>
    <property type="match status" value="2"/>
</dbReference>
<dbReference type="PRINTS" id="PR00685">
    <property type="entry name" value="TIFACTORIIB"/>
</dbReference>
<dbReference type="InterPro" id="IPR036915">
    <property type="entry name" value="Cyclin-like_sf"/>
</dbReference>
<dbReference type="Gene3D" id="1.10.472.170">
    <property type="match status" value="1"/>
</dbReference>
<reference evidence="14 15" key="1">
    <citation type="submission" date="2024-03" db="EMBL/GenBank/DDBJ databases">
        <title>Genome-scale model development and genomic sequencing of the oleaginous clade Lipomyces.</title>
        <authorList>
            <consortium name="Lawrence Berkeley National Laboratory"/>
            <person name="Czajka J.J."/>
            <person name="Han Y."/>
            <person name="Kim J."/>
            <person name="Mondo S.J."/>
            <person name="Hofstad B.A."/>
            <person name="Robles A."/>
            <person name="Haridas S."/>
            <person name="Riley R."/>
            <person name="LaButti K."/>
            <person name="Pangilinan J."/>
            <person name="Andreopoulos W."/>
            <person name="Lipzen A."/>
            <person name="Yan J."/>
            <person name="Wang M."/>
            <person name="Ng V."/>
            <person name="Grigoriev I.V."/>
            <person name="Spatafora J.W."/>
            <person name="Magnuson J.K."/>
            <person name="Baker S.E."/>
            <person name="Pomraning K.R."/>
        </authorList>
    </citation>
    <scope>NUCLEOTIDE SEQUENCE [LARGE SCALE GENOMIC DNA]</scope>
    <source>
        <strain evidence="14 15">Phaff 52-87</strain>
    </source>
</reference>
<protein>
    <recommendedName>
        <fullName evidence="11">B-related factor 1</fullName>
    </recommendedName>
</protein>
<evidence type="ECO:0000256" key="9">
    <source>
        <dbReference type="ARBA" id="ARBA00023163"/>
    </source>
</evidence>
<keyword evidence="15" id="KW-1185">Reference proteome</keyword>
<evidence type="ECO:0000259" key="13">
    <source>
        <dbReference type="SMART" id="SM00385"/>
    </source>
</evidence>
<evidence type="ECO:0000313" key="14">
    <source>
        <dbReference type="EMBL" id="KAK7207294.1"/>
    </source>
</evidence>
<sequence length="513" mass="57644">MPVRVCPHCKGTTLEETGTGEVACTSCGNVVDDTSIVAEVTFGETSSGAAMVQGMYIGEGQSGARNMGGGLRKNGSWESREQTLANGRRRIMNLANFLSLPEFVGDAANRWFQLAVTQNFVQGRRSQYVVAACLYVACRQQQTTHMLIDFADILQVSVFAIGATYLKLVKVLQIKNIPLIDPSIYIQRFAVKLDFKLYKLVPVKEGEESDDEHPKEKKVLVRDDTRKVMNDAVRLVQRMGKDWLHQGRRPAGVAGACLLVAARMNNYRRSRAEIVHVAKVAEDTIQRRLDEFRLTAAGSLTVQQFRGTNIETEADPPSFTKHRKRELQEQREREQRLRTLDADSDEDDNGVKEKATDDEADEVEDVGRDIDAALEDSNLKQVAISIPEPVEPTPAPTRIIDDDPENLSDVDDDEISNFILNEEEVDVKSHVWHTLNAEYLREQELKAQKIAEDAKNGIVRQPRKRKRNKPKDSTSENLPETPAESAKAMLVKKVLSKKINYAAMDHLFNKTRK</sequence>
<evidence type="ECO:0000256" key="10">
    <source>
        <dbReference type="ARBA" id="ARBA00023242"/>
    </source>
</evidence>
<comment type="subcellular location">
    <subcellularLocation>
        <location evidence="1">Nucleus</location>
    </subcellularLocation>
</comment>
<dbReference type="InterPro" id="IPR023486">
    <property type="entry name" value="TFIIB_CS"/>
</dbReference>
<dbReference type="PROSITE" id="PS00782">
    <property type="entry name" value="TFIIB"/>
    <property type="match status" value="1"/>
</dbReference>